<dbReference type="InterPro" id="IPR036249">
    <property type="entry name" value="Thioredoxin-like_sf"/>
</dbReference>
<dbReference type="InterPro" id="IPR036282">
    <property type="entry name" value="Glutathione-S-Trfase_C_sf"/>
</dbReference>
<dbReference type="SFLD" id="SFLDG01206">
    <property type="entry name" value="Xi.1"/>
    <property type="match status" value="1"/>
</dbReference>
<dbReference type="AlphaFoldDB" id="A0A940S443"/>
<dbReference type="SUPFAM" id="SSF52833">
    <property type="entry name" value="Thioredoxin-like"/>
    <property type="match status" value="1"/>
</dbReference>
<dbReference type="Proteomes" id="UP000675940">
    <property type="component" value="Unassembled WGS sequence"/>
</dbReference>
<feature type="site" description="Lowers pKa of active site Cys" evidence="3">
    <location>
        <position position="296"/>
    </location>
</feature>
<dbReference type="EMBL" id="JAGISH010000008">
    <property type="protein sequence ID" value="MBP0483709.1"/>
    <property type="molecule type" value="Genomic_DNA"/>
</dbReference>
<dbReference type="Pfam" id="PF13410">
    <property type="entry name" value="GST_C_2"/>
    <property type="match status" value="1"/>
</dbReference>
<feature type="active site" description="Proton donor/acceptor" evidence="1">
    <location>
        <position position="195"/>
    </location>
</feature>
<proteinExistence type="predicted"/>
<evidence type="ECO:0000256" key="3">
    <source>
        <dbReference type="PIRSR" id="PIRSR015753-3"/>
    </source>
</evidence>
<dbReference type="InterPro" id="IPR047047">
    <property type="entry name" value="GST_Omega-like_C"/>
</dbReference>
<evidence type="ECO:0000313" key="6">
    <source>
        <dbReference type="Proteomes" id="UP000675940"/>
    </source>
</evidence>
<organism evidence="5 6">
    <name type="scientific">Sagittula salina</name>
    <dbReference type="NCBI Taxonomy" id="2820268"/>
    <lineage>
        <taxon>Bacteria</taxon>
        <taxon>Pseudomonadati</taxon>
        <taxon>Pseudomonadota</taxon>
        <taxon>Alphaproteobacteria</taxon>
        <taxon>Rhodobacterales</taxon>
        <taxon>Roseobacteraceae</taxon>
        <taxon>Sagittula</taxon>
    </lineage>
</organism>
<dbReference type="InterPro" id="IPR010987">
    <property type="entry name" value="Glutathione-S-Trfase_C-like"/>
</dbReference>
<evidence type="ECO:0000313" key="5">
    <source>
        <dbReference type="EMBL" id="MBP0483709.1"/>
    </source>
</evidence>
<feature type="domain" description="GST C-terminal" evidence="4">
    <location>
        <begin position="172"/>
        <end position="296"/>
    </location>
</feature>
<dbReference type="SUPFAM" id="SSF47616">
    <property type="entry name" value="GST C-terminal domain-like"/>
    <property type="match status" value="1"/>
</dbReference>
<dbReference type="InterPro" id="IPR040079">
    <property type="entry name" value="Glutathione_S-Trfase"/>
</dbReference>
<gene>
    <name evidence="5" type="ORF">J5474_14595</name>
</gene>
<dbReference type="GO" id="GO:0004364">
    <property type="term" value="F:glutathione transferase activity"/>
    <property type="evidence" value="ECO:0007669"/>
    <property type="project" value="InterPro"/>
</dbReference>
<sequence length="326" mass="37179">MGELVDGEWHKGWYDTSKTGGEFRRTTTTWRNWITADGSAGPSGKGGFKAEPGRYHLYVAYACPWAHRTLIFRKLKGLERLVSVDVVHPDMLEEGWTLETGFAGSTGDSLFGKRYLREIYTEADPKASGKVTVPVLWDKQRGTIVSNESAEIIRMFNSAFDGLTGNTDDHWPEDLREAIEPVNARIYDTVNNGVYKAGFATTQAAYDAAVEPLFATLDWLEARLSENRYLMGDRVTEADWRLFTTLVRFDTVYHGHFKCNRARLVDYPNLWAYTRELYQWPGVASTVHMDHIARHYHYSHETVNPHRIVPAGPRLDFSAPHGRHHL</sequence>
<dbReference type="PIRSF" id="PIRSF015753">
    <property type="entry name" value="GST"/>
    <property type="match status" value="1"/>
</dbReference>
<dbReference type="GO" id="GO:0005737">
    <property type="term" value="C:cytoplasm"/>
    <property type="evidence" value="ECO:0007669"/>
    <property type="project" value="TreeGrafter"/>
</dbReference>
<keyword evidence="6" id="KW-1185">Reference proteome</keyword>
<evidence type="ECO:0000259" key="4">
    <source>
        <dbReference type="PROSITE" id="PS50405"/>
    </source>
</evidence>
<dbReference type="SFLD" id="SFLDG01148">
    <property type="entry name" value="Xi_(cytGST)"/>
    <property type="match status" value="1"/>
</dbReference>
<dbReference type="InterPro" id="IPR004045">
    <property type="entry name" value="Glutathione_S-Trfase_N"/>
</dbReference>
<dbReference type="SFLD" id="SFLDS00019">
    <property type="entry name" value="Glutathione_Transferase_(cytos"/>
    <property type="match status" value="1"/>
</dbReference>
<feature type="site" description="Lowers pKa of active site Cys" evidence="3">
    <location>
        <position position="253"/>
    </location>
</feature>
<comment type="caution">
    <text evidence="5">The sequence shown here is derived from an EMBL/GenBank/DDBJ whole genome shotgun (WGS) entry which is preliminary data.</text>
</comment>
<dbReference type="Gene3D" id="3.40.30.10">
    <property type="entry name" value="Glutaredoxin"/>
    <property type="match status" value="1"/>
</dbReference>
<name>A0A940S443_9RHOB</name>
<dbReference type="Pfam" id="PF13409">
    <property type="entry name" value="GST_N_2"/>
    <property type="match status" value="1"/>
</dbReference>
<dbReference type="PROSITE" id="PS50405">
    <property type="entry name" value="GST_CTER"/>
    <property type="match status" value="1"/>
</dbReference>
<dbReference type="Gene3D" id="1.20.1050.10">
    <property type="match status" value="1"/>
</dbReference>
<dbReference type="PANTHER" id="PTHR32419">
    <property type="entry name" value="GLUTATHIONYL-HYDROQUINONE REDUCTASE"/>
    <property type="match status" value="1"/>
</dbReference>
<feature type="binding site" evidence="2">
    <location>
        <position position="96"/>
    </location>
    <ligand>
        <name>glutathione</name>
        <dbReference type="ChEBI" id="CHEBI:57925"/>
    </ligand>
</feature>
<dbReference type="CDD" id="cd03190">
    <property type="entry name" value="GST_C_Omega_like"/>
    <property type="match status" value="1"/>
</dbReference>
<dbReference type="InterPro" id="IPR016639">
    <property type="entry name" value="GST_Omega/GSH"/>
</dbReference>
<feature type="binding site" evidence="2">
    <location>
        <begin position="130"/>
        <end position="133"/>
    </location>
    <ligand>
        <name>glutathione</name>
        <dbReference type="ChEBI" id="CHEBI:57925"/>
    </ligand>
</feature>
<dbReference type="FunFam" id="3.40.30.10:FF:000058">
    <property type="entry name" value="Glutathione S-transferase, omega"/>
    <property type="match status" value="1"/>
</dbReference>
<accession>A0A940S443</accession>
<dbReference type="RefSeq" id="WP_209361659.1">
    <property type="nucleotide sequence ID" value="NZ_JAGISH010000008.1"/>
</dbReference>
<evidence type="ECO:0000256" key="1">
    <source>
        <dbReference type="PIRSR" id="PIRSR015753-1"/>
    </source>
</evidence>
<feature type="active site" description="Nucleophile" evidence="1">
    <location>
        <position position="63"/>
    </location>
</feature>
<protein>
    <submittedName>
        <fullName evidence="5">Glutathione S-transferase family protein</fullName>
    </submittedName>
</protein>
<evidence type="ECO:0000256" key="2">
    <source>
        <dbReference type="PIRSR" id="PIRSR015753-2"/>
    </source>
</evidence>
<dbReference type="PANTHER" id="PTHR32419:SF6">
    <property type="entry name" value="GLUTATHIONE S-TRANSFERASE OMEGA-LIKE 1-RELATED"/>
    <property type="match status" value="1"/>
</dbReference>
<reference evidence="5" key="1">
    <citation type="submission" date="2021-03" db="EMBL/GenBank/DDBJ databases">
        <title>Sagittula salina sp. nov. strain M10.9X isolated from the marine waste.</title>
        <authorList>
            <person name="Satari L."/>
            <person name="Molina-Menor E."/>
            <person name="Vidal-Verdu A."/>
            <person name="Pascual J."/>
            <person name="Pereto J."/>
            <person name="Porcar M."/>
        </authorList>
    </citation>
    <scope>NUCLEOTIDE SEQUENCE</scope>
    <source>
        <strain evidence="5">M10.9X</strain>
    </source>
</reference>
<feature type="binding site" evidence="2">
    <location>
        <begin position="148"/>
        <end position="149"/>
    </location>
    <ligand>
        <name>glutathione</name>
        <dbReference type="ChEBI" id="CHEBI:57925"/>
    </ligand>
</feature>